<dbReference type="Proteomes" id="UP001143309">
    <property type="component" value="Unassembled WGS sequence"/>
</dbReference>
<dbReference type="PANTHER" id="PTHR12835">
    <property type="entry name" value="BIOTIN PROTEIN LIGASE"/>
    <property type="match status" value="1"/>
</dbReference>
<dbReference type="NCBIfam" id="TIGR00121">
    <property type="entry name" value="birA_ligase"/>
    <property type="match status" value="1"/>
</dbReference>
<sequence length="265" mass="27213">MEPGFALGSRAFAAGCALQAYDTVGSTNAEAMGLAREGRGPVWVVARAQTSGRGRRGRAWSTGRGNLAASFGVTLGVPPSTAATLGFVAGLALEQALRAVAPSLGQPTTRPELKWPNDVVVDGAKLAGILLEADVSTPGRVNVVVGIGVNVASAPEGLPYPAASLRGRGDDATAEQLFVALTDAFAAWFETWDEGRGFAQVRKGWMARAAGLGSEVSVDLGGRVARGVFEKIDDEGRLVLRAPDGTSVAIAAGEVHFGTAATVRE</sequence>
<dbReference type="EMBL" id="BSFL01000003">
    <property type="protein sequence ID" value="GLK81237.1"/>
    <property type="molecule type" value="Genomic_DNA"/>
</dbReference>
<dbReference type="PANTHER" id="PTHR12835:SF5">
    <property type="entry name" value="BIOTIN--PROTEIN LIGASE"/>
    <property type="match status" value="1"/>
</dbReference>
<evidence type="ECO:0000313" key="8">
    <source>
        <dbReference type="EMBL" id="GLK81237.1"/>
    </source>
</evidence>
<protein>
    <recommendedName>
        <fullName evidence="5">biotin--[biotin carboxyl-carrier protein] ligase</fullName>
        <ecNumber evidence="5">6.3.4.15</ecNumber>
    </recommendedName>
</protein>
<evidence type="ECO:0000256" key="3">
    <source>
        <dbReference type="ARBA" id="ARBA00022840"/>
    </source>
</evidence>
<dbReference type="SUPFAM" id="SSF50037">
    <property type="entry name" value="C-terminal domain of transcriptional repressors"/>
    <property type="match status" value="1"/>
</dbReference>
<dbReference type="CDD" id="cd16442">
    <property type="entry name" value="BPL"/>
    <property type="match status" value="1"/>
</dbReference>
<accession>A0A9W6N8A5</accession>
<keyword evidence="3" id="KW-0067">ATP-binding</keyword>
<evidence type="ECO:0000256" key="1">
    <source>
        <dbReference type="ARBA" id="ARBA00022598"/>
    </source>
</evidence>
<evidence type="ECO:0000256" key="5">
    <source>
        <dbReference type="ARBA" id="ARBA00024227"/>
    </source>
</evidence>
<keyword evidence="4" id="KW-0092">Biotin</keyword>
<dbReference type="GO" id="GO:0004077">
    <property type="term" value="F:biotin--[biotin carboxyl-carrier protein] ligase activity"/>
    <property type="evidence" value="ECO:0007669"/>
    <property type="project" value="UniProtKB-EC"/>
</dbReference>
<dbReference type="InterPro" id="IPR004143">
    <property type="entry name" value="BPL_LPL_catalytic"/>
</dbReference>
<feature type="domain" description="BPL/LPL catalytic" evidence="7">
    <location>
        <begin position="3"/>
        <end position="193"/>
    </location>
</feature>
<organism evidence="8 9">
    <name type="scientific">Methylopila turkensis</name>
    <dbReference type="NCBI Taxonomy" id="1437816"/>
    <lineage>
        <taxon>Bacteria</taxon>
        <taxon>Pseudomonadati</taxon>
        <taxon>Pseudomonadota</taxon>
        <taxon>Alphaproteobacteria</taxon>
        <taxon>Hyphomicrobiales</taxon>
        <taxon>Methylopilaceae</taxon>
        <taxon>Methylopila</taxon>
    </lineage>
</organism>
<dbReference type="GO" id="GO:0005524">
    <property type="term" value="F:ATP binding"/>
    <property type="evidence" value="ECO:0007669"/>
    <property type="project" value="UniProtKB-KW"/>
</dbReference>
<dbReference type="InterPro" id="IPR003142">
    <property type="entry name" value="BPL_C"/>
</dbReference>
<evidence type="ECO:0000256" key="6">
    <source>
        <dbReference type="ARBA" id="ARBA00047846"/>
    </source>
</evidence>
<dbReference type="EC" id="6.3.4.15" evidence="5"/>
<evidence type="ECO:0000256" key="2">
    <source>
        <dbReference type="ARBA" id="ARBA00022741"/>
    </source>
</evidence>
<dbReference type="PROSITE" id="PS51733">
    <property type="entry name" value="BPL_LPL_CATALYTIC"/>
    <property type="match status" value="1"/>
</dbReference>
<dbReference type="Gene3D" id="3.30.930.10">
    <property type="entry name" value="Bira Bifunctional Protein, Domain 2"/>
    <property type="match status" value="1"/>
</dbReference>
<dbReference type="Pfam" id="PF03099">
    <property type="entry name" value="BPL_LplA_LipB"/>
    <property type="match status" value="1"/>
</dbReference>
<keyword evidence="1 8" id="KW-0436">Ligase</keyword>
<name>A0A9W6N8A5_9HYPH</name>
<dbReference type="InterPro" id="IPR045864">
    <property type="entry name" value="aa-tRNA-synth_II/BPL/LPL"/>
</dbReference>
<dbReference type="Gene3D" id="2.30.30.100">
    <property type="match status" value="1"/>
</dbReference>
<gene>
    <name evidence="8" type="primary">birA</name>
    <name evidence="8" type="ORF">GCM10008174_29780</name>
</gene>
<dbReference type="SUPFAM" id="SSF55681">
    <property type="entry name" value="Class II aaRS and biotin synthetases"/>
    <property type="match status" value="1"/>
</dbReference>
<dbReference type="AlphaFoldDB" id="A0A9W6N8A5"/>
<dbReference type="RefSeq" id="WP_271201699.1">
    <property type="nucleotide sequence ID" value="NZ_BSFL01000003.1"/>
</dbReference>
<evidence type="ECO:0000259" key="7">
    <source>
        <dbReference type="PROSITE" id="PS51733"/>
    </source>
</evidence>
<dbReference type="Pfam" id="PF02237">
    <property type="entry name" value="BPL_C"/>
    <property type="match status" value="1"/>
</dbReference>
<proteinExistence type="predicted"/>
<dbReference type="InterPro" id="IPR008988">
    <property type="entry name" value="Transcriptional_repressor_C"/>
</dbReference>
<keyword evidence="9" id="KW-1185">Reference proteome</keyword>
<dbReference type="GO" id="GO:0005737">
    <property type="term" value="C:cytoplasm"/>
    <property type="evidence" value="ECO:0007669"/>
    <property type="project" value="TreeGrafter"/>
</dbReference>
<reference evidence="8" key="2">
    <citation type="submission" date="2023-01" db="EMBL/GenBank/DDBJ databases">
        <authorList>
            <person name="Sun Q."/>
            <person name="Evtushenko L."/>
        </authorList>
    </citation>
    <scope>NUCLEOTIDE SEQUENCE</scope>
    <source>
        <strain evidence="8">VKM B-2748</strain>
    </source>
</reference>
<evidence type="ECO:0000313" key="9">
    <source>
        <dbReference type="Proteomes" id="UP001143309"/>
    </source>
</evidence>
<keyword evidence="2" id="KW-0547">Nucleotide-binding</keyword>
<evidence type="ECO:0000256" key="4">
    <source>
        <dbReference type="ARBA" id="ARBA00023267"/>
    </source>
</evidence>
<comment type="catalytic activity">
    <reaction evidence="6">
        <text>biotin + L-lysyl-[protein] + ATP = N(6)-biotinyl-L-lysyl-[protein] + AMP + diphosphate + H(+)</text>
        <dbReference type="Rhea" id="RHEA:11756"/>
        <dbReference type="Rhea" id="RHEA-COMP:9752"/>
        <dbReference type="Rhea" id="RHEA-COMP:10505"/>
        <dbReference type="ChEBI" id="CHEBI:15378"/>
        <dbReference type="ChEBI" id="CHEBI:29969"/>
        <dbReference type="ChEBI" id="CHEBI:30616"/>
        <dbReference type="ChEBI" id="CHEBI:33019"/>
        <dbReference type="ChEBI" id="CHEBI:57586"/>
        <dbReference type="ChEBI" id="CHEBI:83144"/>
        <dbReference type="ChEBI" id="CHEBI:456215"/>
        <dbReference type="EC" id="6.3.4.15"/>
    </reaction>
</comment>
<dbReference type="InterPro" id="IPR004408">
    <property type="entry name" value="Biotin_CoA_COase_ligase"/>
</dbReference>
<comment type="caution">
    <text evidence="8">The sequence shown here is derived from an EMBL/GenBank/DDBJ whole genome shotgun (WGS) entry which is preliminary data.</text>
</comment>
<reference evidence="8" key="1">
    <citation type="journal article" date="2014" name="Int. J. Syst. Evol. Microbiol.">
        <title>Complete genome sequence of Corynebacterium casei LMG S-19264T (=DSM 44701T), isolated from a smear-ripened cheese.</title>
        <authorList>
            <consortium name="US DOE Joint Genome Institute (JGI-PGF)"/>
            <person name="Walter F."/>
            <person name="Albersmeier A."/>
            <person name="Kalinowski J."/>
            <person name="Ruckert C."/>
        </authorList>
    </citation>
    <scope>NUCLEOTIDE SEQUENCE</scope>
    <source>
        <strain evidence="8">VKM B-2748</strain>
    </source>
</reference>